<dbReference type="OrthoDB" id="3678990at2759"/>
<evidence type="ECO:0000313" key="2">
    <source>
        <dbReference type="EMBL" id="KAF2029685.1"/>
    </source>
</evidence>
<evidence type="ECO:0000256" key="1">
    <source>
        <dbReference type="SAM" id="MobiDB-lite"/>
    </source>
</evidence>
<dbReference type="EMBL" id="ML978198">
    <property type="protein sequence ID" value="KAF2029685.1"/>
    <property type="molecule type" value="Genomic_DNA"/>
</dbReference>
<protein>
    <recommendedName>
        <fullName evidence="4">F-box domain-containing protein</fullName>
    </recommendedName>
</protein>
<keyword evidence="3" id="KW-1185">Reference proteome</keyword>
<evidence type="ECO:0000313" key="3">
    <source>
        <dbReference type="Proteomes" id="UP000799777"/>
    </source>
</evidence>
<feature type="compositionally biased region" description="Acidic residues" evidence="1">
    <location>
        <begin position="353"/>
        <end position="369"/>
    </location>
</feature>
<evidence type="ECO:0008006" key="4">
    <source>
        <dbReference type="Google" id="ProtNLM"/>
    </source>
</evidence>
<comment type="caution">
    <text evidence="2">The sequence shown here is derived from an EMBL/GenBank/DDBJ whole genome shotgun (WGS) entry which is preliminary data.</text>
</comment>
<proteinExistence type="predicted"/>
<organism evidence="2 3">
    <name type="scientific">Setomelanomma holmii</name>
    <dbReference type="NCBI Taxonomy" id="210430"/>
    <lineage>
        <taxon>Eukaryota</taxon>
        <taxon>Fungi</taxon>
        <taxon>Dikarya</taxon>
        <taxon>Ascomycota</taxon>
        <taxon>Pezizomycotina</taxon>
        <taxon>Dothideomycetes</taxon>
        <taxon>Pleosporomycetidae</taxon>
        <taxon>Pleosporales</taxon>
        <taxon>Pleosporineae</taxon>
        <taxon>Phaeosphaeriaceae</taxon>
        <taxon>Setomelanomma</taxon>
    </lineage>
</organism>
<feature type="region of interest" description="Disordered" evidence="1">
    <location>
        <begin position="1"/>
        <end position="39"/>
    </location>
</feature>
<feature type="region of interest" description="Disordered" evidence="1">
    <location>
        <begin position="353"/>
        <end position="379"/>
    </location>
</feature>
<dbReference type="Proteomes" id="UP000799777">
    <property type="component" value="Unassembled WGS sequence"/>
</dbReference>
<reference evidence="2" key="1">
    <citation type="journal article" date="2020" name="Stud. Mycol.">
        <title>101 Dothideomycetes genomes: a test case for predicting lifestyles and emergence of pathogens.</title>
        <authorList>
            <person name="Haridas S."/>
            <person name="Albert R."/>
            <person name="Binder M."/>
            <person name="Bloem J."/>
            <person name="Labutti K."/>
            <person name="Salamov A."/>
            <person name="Andreopoulos B."/>
            <person name="Baker S."/>
            <person name="Barry K."/>
            <person name="Bills G."/>
            <person name="Bluhm B."/>
            <person name="Cannon C."/>
            <person name="Castanera R."/>
            <person name="Culley D."/>
            <person name="Daum C."/>
            <person name="Ezra D."/>
            <person name="Gonzalez J."/>
            <person name="Henrissat B."/>
            <person name="Kuo A."/>
            <person name="Liang C."/>
            <person name="Lipzen A."/>
            <person name="Lutzoni F."/>
            <person name="Magnuson J."/>
            <person name="Mondo S."/>
            <person name="Nolan M."/>
            <person name="Ohm R."/>
            <person name="Pangilinan J."/>
            <person name="Park H.-J."/>
            <person name="Ramirez L."/>
            <person name="Alfaro M."/>
            <person name="Sun H."/>
            <person name="Tritt A."/>
            <person name="Yoshinaga Y."/>
            <person name="Zwiers L.-H."/>
            <person name="Turgeon B."/>
            <person name="Goodwin S."/>
            <person name="Spatafora J."/>
            <person name="Crous P."/>
            <person name="Grigoriev I."/>
        </authorList>
    </citation>
    <scope>NUCLEOTIDE SEQUENCE</scope>
    <source>
        <strain evidence="2">CBS 110217</strain>
    </source>
</reference>
<accession>A0A9P4LLY4</accession>
<dbReference type="AlphaFoldDB" id="A0A9P4LLY4"/>
<name>A0A9P4LLY4_9PLEO</name>
<feature type="compositionally biased region" description="Polar residues" evidence="1">
    <location>
        <begin position="1"/>
        <end position="12"/>
    </location>
</feature>
<gene>
    <name evidence="2" type="ORF">EK21DRAFT_112728</name>
</gene>
<feature type="compositionally biased region" description="Polar residues" evidence="1">
    <location>
        <begin position="21"/>
        <end position="39"/>
    </location>
</feature>
<sequence length="416" mass="47169">MATKRPASTTVEPTYKKRNKTSLQSPGRQWSMANGNSPTNNLLHTTGQYPILEHIVAHLRPADLIPLAQTCQTMYANLNFGSRNSHKNLLTKILCSGLGLYLRNHISPPHPGGALRRYGTCGGEDTDLEMEKHPCVRCGVNTCDECRVHMIYQSLVEDAGPGNIRLWAGHVQFSDSFVRLFPPKHMNLARNRPWFAELDEYKPQHDVGRVGVVLDSEFAARPESLDHILDTNLGRRISIEPKGPIGGVLEGRAIMVHFNIIVKMRILYRCDECFVKDGGLQKRCQCTLRERFVQRWTCVRCGIHESHEDYTNKMVTDKRRICPCAKDLEESELPETWRMMCNWCKGKIIEGEDDEEDEQVETKDEDDQADGSGDPYDALGATQVWVLSEDLSRSMLLEWEERGIDDDASPEGTNEN</sequence>